<dbReference type="GO" id="GO:0005829">
    <property type="term" value="C:cytosol"/>
    <property type="evidence" value="ECO:0007669"/>
    <property type="project" value="GOC"/>
</dbReference>
<dbReference type="InterPro" id="IPR028662">
    <property type="entry name" value="SNX8/Mvp1"/>
</dbReference>
<dbReference type="Gene3D" id="1.10.238.10">
    <property type="entry name" value="EF-hand"/>
    <property type="match status" value="1"/>
</dbReference>
<comment type="caution">
    <text evidence="6">The sequence shown here is derived from an EMBL/GenBank/DDBJ whole genome shotgun (WGS) entry which is preliminary data.</text>
</comment>
<feature type="compositionally biased region" description="Low complexity" evidence="2">
    <location>
        <begin position="260"/>
        <end position="269"/>
    </location>
</feature>
<protein>
    <recommendedName>
        <fullName evidence="9">Sorting nexin 8</fullName>
    </recommendedName>
</protein>
<feature type="compositionally biased region" description="Low complexity" evidence="2">
    <location>
        <begin position="415"/>
        <end position="434"/>
    </location>
</feature>
<dbReference type="Proteomes" id="UP000663834">
    <property type="component" value="Unassembled WGS sequence"/>
</dbReference>
<feature type="domain" description="EH" evidence="3">
    <location>
        <begin position="14"/>
        <end position="52"/>
    </location>
</feature>
<dbReference type="PANTHER" id="PTHR46571:SF1">
    <property type="entry name" value="SORTING NEXIN-8"/>
    <property type="match status" value="1"/>
</dbReference>
<gene>
    <name evidence="6" type="ORF">CJN711_LOCUS37548</name>
    <name evidence="5" type="ORF">KQP761_LOCUS18509</name>
    <name evidence="7" type="ORF">MBJ925_LOCUS14824</name>
</gene>
<organism evidence="6 8">
    <name type="scientific">Rotaria magnacalcarata</name>
    <dbReference type="NCBI Taxonomy" id="392030"/>
    <lineage>
        <taxon>Eukaryota</taxon>
        <taxon>Metazoa</taxon>
        <taxon>Spiralia</taxon>
        <taxon>Gnathifera</taxon>
        <taxon>Rotifera</taxon>
        <taxon>Eurotatoria</taxon>
        <taxon>Bdelloidea</taxon>
        <taxon>Philodinida</taxon>
        <taxon>Philodinidae</taxon>
        <taxon>Rotaria</taxon>
    </lineage>
</organism>
<dbReference type="PANTHER" id="PTHR46571">
    <property type="entry name" value="SORTING NEXIN-8"/>
    <property type="match status" value="1"/>
</dbReference>
<dbReference type="GO" id="GO:0031901">
    <property type="term" value="C:early endosome membrane"/>
    <property type="evidence" value="ECO:0007669"/>
    <property type="project" value="TreeGrafter"/>
</dbReference>
<evidence type="ECO:0000256" key="2">
    <source>
        <dbReference type="SAM" id="MobiDB-lite"/>
    </source>
</evidence>
<dbReference type="GO" id="GO:0006886">
    <property type="term" value="P:intracellular protein transport"/>
    <property type="evidence" value="ECO:0007669"/>
    <property type="project" value="TreeGrafter"/>
</dbReference>
<dbReference type="Proteomes" id="UP000663824">
    <property type="component" value="Unassembled WGS sequence"/>
</dbReference>
<feature type="region of interest" description="Disordered" evidence="2">
    <location>
        <begin position="411"/>
        <end position="434"/>
    </location>
</feature>
<evidence type="ECO:0000313" key="8">
    <source>
        <dbReference type="Proteomes" id="UP000663855"/>
    </source>
</evidence>
<dbReference type="Pfam" id="PF00787">
    <property type="entry name" value="PX"/>
    <property type="match status" value="1"/>
</dbReference>
<feature type="domain" description="PX" evidence="4">
    <location>
        <begin position="133"/>
        <end position="241"/>
    </location>
</feature>
<evidence type="ECO:0000313" key="7">
    <source>
        <dbReference type="EMBL" id="CAF2060619.1"/>
    </source>
</evidence>
<evidence type="ECO:0000313" key="5">
    <source>
        <dbReference type="EMBL" id="CAF1562807.1"/>
    </source>
</evidence>
<dbReference type="PROSITE" id="PS50031">
    <property type="entry name" value="EH"/>
    <property type="match status" value="1"/>
</dbReference>
<dbReference type="Proteomes" id="UP000663855">
    <property type="component" value="Unassembled WGS sequence"/>
</dbReference>
<dbReference type="InterPro" id="IPR035704">
    <property type="entry name" value="SNX8/Mvp1_PX"/>
</dbReference>
<sequence length="510" mass="58787">MPSDLSGGIIPTAYRDLFEMINSHGLEKLTFTIFSPLFESKTLTKAILNQIWYTVTHSNSIGSRADFYKCLALMAIVQQGKAIDEKLLDNYVNQELPIPTLDSVTNLEDRLIRLLRNDQKKTTLCFRYNDLCLLDTIQVDKVPEKKGIIIRHVEYDITSMRLRNKVSRRYNDFFVLHELLTSKYPYRIIPILPPKKTVNVDSEFLEERRRSLQRYLQILCRHPTIYDTDIIKFFLTFQGTSCGDNMKATYKNDLDEYNSESRSSSNSIDNNEKSPEDSDGIQMFHTSQTHILFLHQHLNQIRGYLKSINEKTFKNANDFSNIEKALQTLGSDSTNVDRWATGPNDYWPTIQTGLGSLPIEVNAISQRMNEQFKRDDQVISDHLDMLVDLLQGYKDLCKRFEEALQNEKKAIHKANNQQQRSSTATSTSSKNDTNLDTIEKRNRHALQCVHIETQLVYANLEAFVYILSSFANSQCNGSLDLANIWKAFANKVSQLGQTYTTKSPIDRLRK</sequence>
<dbReference type="SMART" id="SM00312">
    <property type="entry name" value="PX"/>
    <property type="match status" value="1"/>
</dbReference>
<dbReference type="EMBL" id="CAJNRE010006973">
    <property type="protein sequence ID" value="CAF2060619.1"/>
    <property type="molecule type" value="Genomic_DNA"/>
</dbReference>
<dbReference type="CDD" id="cd06866">
    <property type="entry name" value="PX_SNX8_Mvp1p_like"/>
    <property type="match status" value="1"/>
</dbReference>
<evidence type="ECO:0000259" key="3">
    <source>
        <dbReference type="PROSITE" id="PS50031"/>
    </source>
</evidence>
<evidence type="ECO:0000259" key="4">
    <source>
        <dbReference type="PROSITE" id="PS50195"/>
    </source>
</evidence>
<dbReference type="SUPFAM" id="SSF64268">
    <property type="entry name" value="PX domain"/>
    <property type="match status" value="1"/>
</dbReference>
<dbReference type="OrthoDB" id="10064318at2759"/>
<dbReference type="AlphaFoldDB" id="A0A816C9C7"/>
<evidence type="ECO:0000313" key="6">
    <source>
        <dbReference type="EMBL" id="CAF1618480.1"/>
    </source>
</evidence>
<dbReference type="GO" id="GO:0035091">
    <property type="term" value="F:phosphatidylinositol binding"/>
    <property type="evidence" value="ECO:0007669"/>
    <property type="project" value="InterPro"/>
</dbReference>
<dbReference type="EMBL" id="CAJNOW010009413">
    <property type="protein sequence ID" value="CAF1562807.1"/>
    <property type="molecule type" value="Genomic_DNA"/>
</dbReference>
<dbReference type="Gene3D" id="3.30.1520.10">
    <property type="entry name" value="Phox-like domain"/>
    <property type="match status" value="1"/>
</dbReference>
<dbReference type="EMBL" id="CAJNOV010018306">
    <property type="protein sequence ID" value="CAF1618480.1"/>
    <property type="molecule type" value="Genomic_DNA"/>
</dbReference>
<reference evidence="6" key="1">
    <citation type="submission" date="2021-02" db="EMBL/GenBank/DDBJ databases">
        <authorList>
            <person name="Nowell W R."/>
        </authorList>
    </citation>
    <scope>NUCLEOTIDE SEQUENCE</scope>
</reference>
<feature type="region of interest" description="Disordered" evidence="2">
    <location>
        <begin position="256"/>
        <end position="280"/>
    </location>
</feature>
<dbReference type="PROSITE" id="PS50195">
    <property type="entry name" value="PX"/>
    <property type="match status" value="1"/>
</dbReference>
<comment type="subcellular location">
    <subcellularLocation>
        <location evidence="1">Membrane</location>
        <topology evidence="1">Peripheral membrane protein</topology>
        <orientation evidence="1">Cytoplasmic side</orientation>
    </subcellularLocation>
</comment>
<proteinExistence type="predicted"/>
<dbReference type="InterPro" id="IPR001683">
    <property type="entry name" value="PX_dom"/>
</dbReference>
<dbReference type="GO" id="GO:0034498">
    <property type="term" value="P:early endosome to Golgi transport"/>
    <property type="evidence" value="ECO:0007669"/>
    <property type="project" value="TreeGrafter"/>
</dbReference>
<evidence type="ECO:0000256" key="1">
    <source>
        <dbReference type="ARBA" id="ARBA00004287"/>
    </source>
</evidence>
<dbReference type="InterPro" id="IPR036871">
    <property type="entry name" value="PX_dom_sf"/>
</dbReference>
<accession>A0A816C9C7</accession>
<evidence type="ECO:0008006" key="9">
    <source>
        <dbReference type="Google" id="ProtNLM"/>
    </source>
</evidence>
<name>A0A816C9C7_9BILA</name>
<dbReference type="InterPro" id="IPR000261">
    <property type="entry name" value="EH_dom"/>
</dbReference>